<dbReference type="EMBL" id="JOTN01000014">
    <property type="protein sequence ID" value="KEK18484.1"/>
    <property type="molecule type" value="Genomic_DNA"/>
</dbReference>
<dbReference type="AlphaFoldDB" id="A0A073JTX0"/>
<keyword evidence="1" id="KW-0812">Transmembrane</keyword>
<proteinExistence type="predicted"/>
<keyword evidence="3" id="KW-1185">Reference proteome</keyword>
<evidence type="ECO:0000313" key="3">
    <source>
        <dbReference type="Proteomes" id="UP000027822"/>
    </source>
</evidence>
<accession>A0A073JTX0</accession>
<reference evidence="2 3" key="1">
    <citation type="submission" date="2014-06" db="EMBL/GenBank/DDBJ databases">
        <title>Draft genome sequence of Bacillus manliponensis JCM 15802 (MCCC 1A00708).</title>
        <authorList>
            <person name="Lai Q."/>
            <person name="Liu Y."/>
            <person name="Shao Z."/>
        </authorList>
    </citation>
    <scope>NUCLEOTIDE SEQUENCE [LARGE SCALE GENOMIC DNA]</scope>
    <source>
        <strain evidence="2 3">JCM 15802</strain>
    </source>
</reference>
<dbReference type="Proteomes" id="UP000027822">
    <property type="component" value="Unassembled WGS sequence"/>
</dbReference>
<feature type="transmembrane region" description="Helical" evidence="1">
    <location>
        <begin position="58"/>
        <end position="77"/>
    </location>
</feature>
<organism evidence="2 3">
    <name type="scientific">Bacillus manliponensis</name>
    <dbReference type="NCBI Taxonomy" id="574376"/>
    <lineage>
        <taxon>Bacteria</taxon>
        <taxon>Bacillati</taxon>
        <taxon>Bacillota</taxon>
        <taxon>Bacilli</taxon>
        <taxon>Bacillales</taxon>
        <taxon>Bacillaceae</taxon>
        <taxon>Bacillus</taxon>
        <taxon>Bacillus cereus group</taxon>
    </lineage>
</organism>
<evidence type="ECO:0000313" key="2">
    <source>
        <dbReference type="EMBL" id="KEK18484.1"/>
    </source>
</evidence>
<comment type="caution">
    <text evidence="2">The sequence shown here is derived from an EMBL/GenBank/DDBJ whole genome shotgun (WGS) entry which is preliminary data.</text>
</comment>
<keyword evidence="1" id="KW-1133">Transmembrane helix</keyword>
<name>A0A073JTX0_9BACI</name>
<feature type="transmembrane region" description="Helical" evidence="1">
    <location>
        <begin position="34"/>
        <end position="52"/>
    </location>
</feature>
<protein>
    <submittedName>
        <fullName evidence="2">Uncharacterized protein</fullName>
    </submittedName>
</protein>
<evidence type="ECO:0000256" key="1">
    <source>
        <dbReference type="SAM" id="Phobius"/>
    </source>
</evidence>
<gene>
    <name evidence="2" type="ORF">BAMA_05555</name>
</gene>
<keyword evidence="1" id="KW-0472">Membrane</keyword>
<sequence>MEMGGEPLIKFVQFLFGKPCKKGDTFQTKFMRFIYWKSIILYFFALFLFGILSIFSEVFIPSFVGTLFFPVVFRLVYYMNLKINNLEKEV</sequence>